<accession>A0A9P8LCF4</accession>
<feature type="compositionally biased region" description="Basic residues" evidence="2">
    <location>
        <begin position="223"/>
        <end position="244"/>
    </location>
</feature>
<feature type="compositionally biased region" description="Low complexity" evidence="2">
    <location>
        <begin position="24"/>
        <end position="44"/>
    </location>
</feature>
<evidence type="ECO:0000259" key="3">
    <source>
        <dbReference type="Pfam" id="PF20994"/>
    </source>
</evidence>
<evidence type="ECO:0000256" key="1">
    <source>
        <dbReference type="SAM" id="Coils"/>
    </source>
</evidence>
<reference evidence="4" key="1">
    <citation type="submission" date="2021-03" db="EMBL/GenBank/DDBJ databases">
        <title>Comparative genomics and phylogenomic investigation of the class Geoglossomycetes provide insights into ecological specialization and systematics.</title>
        <authorList>
            <person name="Melie T."/>
            <person name="Pirro S."/>
            <person name="Miller A.N."/>
            <person name="Quandt A."/>
        </authorList>
    </citation>
    <scope>NUCLEOTIDE SEQUENCE</scope>
    <source>
        <strain evidence="4">CAQ_001_2017</strain>
    </source>
</reference>
<feature type="compositionally biased region" description="Acidic residues" evidence="2">
    <location>
        <begin position="178"/>
        <end position="194"/>
    </location>
</feature>
<evidence type="ECO:0000313" key="4">
    <source>
        <dbReference type="EMBL" id="KAH0559805.1"/>
    </source>
</evidence>
<dbReference type="EMBL" id="JAGHQM010000518">
    <property type="protein sequence ID" value="KAH0559805.1"/>
    <property type="molecule type" value="Genomic_DNA"/>
</dbReference>
<dbReference type="AlphaFoldDB" id="A0A9P8LCF4"/>
<sequence>MRTPGDKPGEALPLTAGNKRKSQDSSSVRDPSSRSTRSSGLPLSEGLSYRRSRSVKSVLDEEAESLSSPLLRKRPSTTRKKYVLDLTDEEQGEMGGQSRSVKDSKVAGSRKAGTQSLEANPPLEIKKAGPLKGPAKKARPKRPRESRVVETVAEETEMESPPQAPEHGSTSISPIIIEENEDDTQEGGENENTEDVLGRSPRGRSRGKTAQRNYTPTSIVQARPRKQAHRRRPDGPARARRSGPKRQAPDRETVPILVHRLSTRHDGDYEGADAMFNPRPPDSNRASVNSVDVLSQICRELIAGSVEKLQQGAEQENDDARFREWNRKRKAVEAFGEELEGRLFEMTEALDYNHVLTMRLRKANREKQRLREKLLQVRQERGLMSLKMDENRDALNSTLHDIEVAVERGRARQRSQSVQDGATEGFSNLEVRLMSVAADVSSTSNAGSLLGRVKEFNAFLERAATVLEGRL</sequence>
<feature type="coiled-coil region" evidence="1">
    <location>
        <begin position="353"/>
        <end position="380"/>
    </location>
</feature>
<organism evidence="4 5">
    <name type="scientific">Trichoglossum hirsutum</name>
    <dbReference type="NCBI Taxonomy" id="265104"/>
    <lineage>
        <taxon>Eukaryota</taxon>
        <taxon>Fungi</taxon>
        <taxon>Dikarya</taxon>
        <taxon>Ascomycota</taxon>
        <taxon>Pezizomycotina</taxon>
        <taxon>Geoglossomycetes</taxon>
        <taxon>Geoglossales</taxon>
        <taxon>Geoglossaceae</taxon>
        <taxon>Trichoglossum</taxon>
    </lineage>
</organism>
<dbReference type="Pfam" id="PF20994">
    <property type="entry name" value="CENPU"/>
    <property type="match status" value="1"/>
</dbReference>
<keyword evidence="1" id="KW-0175">Coiled coil</keyword>
<feature type="compositionally biased region" description="Basic residues" evidence="2">
    <location>
        <begin position="71"/>
        <end position="81"/>
    </location>
</feature>
<feature type="domain" description="Inner kinetochore subunit AME1" evidence="3">
    <location>
        <begin position="283"/>
        <end position="462"/>
    </location>
</feature>
<name>A0A9P8LCF4_9PEZI</name>
<gene>
    <name evidence="4" type="ORF">GP486_003681</name>
</gene>
<keyword evidence="5" id="KW-1185">Reference proteome</keyword>
<dbReference type="Proteomes" id="UP000750711">
    <property type="component" value="Unassembled WGS sequence"/>
</dbReference>
<evidence type="ECO:0000313" key="5">
    <source>
        <dbReference type="Proteomes" id="UP000750711"/>
    </source>
</evidence>
<evidence type="ECO:0000256" key="2">
    <source>
        <dbReference type="SAM" id="MobiDB-lite"/>
    </source>
</evidence>
<proteinExistence type="predicted"/>
<dbReference type="InterPro" id="IPR048743">
    <property type="entry name" value="AME1"/>
</dbReference>
<comment type="caution">
    <text evidence="4">The sequence shown here is derived from an EMBL/GenBank/DDBJ whole genome shotgun (WGS) entry which is preliminary data.</text>
</comment>
<feature type="compositionally biased region" description="Polar residues" evidence="2">
    <location>
        <begin position="210"/>
        <end position="220"/>
    </location>
</feature>
<protein>
    <recommendedName>
        <fullName evidence="3">Inner kinetochore subunit AME1 domain-containing protein</fullName>
    </recommendedName>
</protein>
<feature type="region of interest" description="Disordered" evidence="2">
    <location>
        <begin position="1"/>
        <end position="253"/>
    </location>
</feature>